<dbReference type="RefSeq" id="WP_273600613.1">
    <property type="nucleotide sequence ID" value="NZ_JAQQXT010000007.1"/>
</dbReference>
<proteinExistence type="predicted"/>
<reference evidence="3 4" key="1">
    <citation type="submission" date="2022-10" db="EMBL/GenBank/DDBJ databases">
        <title>Paucibacter sp. hw1 Genome sequencing.</title>
        <authorList>
            <person name="Park S."/>
        </authorList>
    </citation>
    <scope>NUCLEOTIDE SEQUENCE [LARGE SCALE GENOMIC DNA]</scope>
    <source>
        <strain evidence="4">hw1</strain>
    </source>
</reference>
<evidence type="ECO:0000313" key="3">
    <source>
        <dbReference type="EMBL" id="MDC8772410.1"/>
    </source>
</evidence>
<evidence type="ECO:0000313" key="4">
    <source>
        <dbReference type="Proteomes" id="UP001221189"/>
    </source>
</evidence>
<sequence>MNQHKQKMIVAPVLRAVAYAAASLTVSLAARASTVEWVDASAGPSFWDIGSNWSSTAAPANLDDVRLALLGSREIFYRKGDNSINSLLIEQGNTLSFQAGALATSFLDNRSVINLMAGGPAALRVVGGYSGEINLNGWDARLELSGVLQATGQIALRSGTLSGGTVVQSGGNGLVFSHYGGMLDGLTVHGALNLGDIADPYLARVRVSNGLTLRGEDGVSPGVLNLGIWEEPLRGGAILTFSGSQTLDHATLNMNGPYAIASLQGNASLTLGPDLLLQGAGTLGRNPFEWGDGSKNNLINEGVIKANRPGTSLTVNPSGELVNKGIMQAETGAALYLLPEGGLQNSGSIIADGGAVYLQGSVLNGGLLEARNGGLLSLDPSRLSGLGQARVADALSTLDLTGSFETAHIAKVDNSVGGRLTLSGVMNNAASSLNLADIGAMQLTGGLVVGGSILQSVGRTLNFSSRGGRLDAVTVHGDLNLVQWGERLDIINGLTLLSADGYGPGLLNVDVSRWSPGGLSFMGTQTLDRLTINLGRANWRDGVVSLDGGGTLTLGKDALLQGSGVFGEQRYESGRNDLINAGTIRGERIDGFSDLTINNNGSLLNTGLIESNDGWLALNPAEGVNNAGMIRAANHARLEINASLINSGSLIIGQNSFVSLNGPLNNSGIVSAQGQYAGVYLTGSVSNAGLLEAREGGQLGLDIGRLSNSGHILIADGASSVLLGGSFTRQQLLDAAIDNQAGARMYLTGALDNSVGAGRLNLNLLGPLQLQGGQVRGGVIQQAGSGQLTTSGAWATGASTFDAVTVWGELNVVDLGRGQGAKLRISNGLSLLSEDGLTPGAVNVGRLHDSSNQPGEDVLGFTGTQTLDKARLLLGNASWAGTPYEAKVSMDGGGTLTLGAEMRVQGSGSFGASVFDPAGLNDLVNYGTISANRRLLTLNNSGSFANFGVLEVAAGAILSIQSGGGIIGGIGTVIGEGTLDIAGSYTNQVGAQLQMNGINLGAAQLSNAGLITGYGSLNAAIANSGQIVAGMGSGSGLLKESTSRRSALGSSFANSAASPSANEPPAPMLSLLGGVQGPAGSLLIEPGARMLLAAPSSAGQLNHQGELLQLDADITIHRDYSNSHFGLGNAFDRRAGVAGAGQILAAGSARLIVVGDRIEAGETDSPILHLPAVRLGHGGSSASFAIQHGGNDGPTLRGALQTSGITQEGLAGSGVSAQNWILPTPGSSSQEFSVRFNPLSSGTLLGQSLGIVSNFDNVPGQTLLISARAYAPALAVLESSSLNFGIVRVGEVVTRSLKVSNTASGNLTDSLRASFGNAGGSAGVFVAAGNADAVGAGSSDSSSLMVSVDTSSAGLFTGQAGLALSSRNAEMADLDLGSRDISFVAQINRIAAARFDKLDGGAVLSGSGLQYWLDFGSVKQGGAAATAWLVLSNGVTGTADELAGYFEADTGQPGVSGFSWTGLEAFSGLHAGAALNALQFRFDTSTLGQQEQLIRLRGFSTNVSDPSGLALADIELHLTGNVAAVPEPSSVMLMLMGLFCLAGTGRRRAARQ</sequence>
<dbReference type="InterPro" id="IPR013424">
    <property type="entry name" value="Ice-binding_C"/>
</dbReference>
<dbReference type="NCBIfam" id="TIGR02595">
    <property type="entry name" value="PEP_CTERM"/>
    <property type="match status" value="1"/>
</dbReference>
<feature type="domain" description="Ice-binding protein C-terminal" evidence="2">
    <location>
        <begin position="1524"/>
        <end position="1548"/>
    </location>
</feature>
<keyword evidence="4" id="KW-1185">Reference proteome</keyword>
<feature type="signal peptide" evidence="1">
    <location>
        <begin position="1"/>
        <end position="32"/>
    </location>
</feature>
<accession>A0ABT5KHH3</accession>
<keyword evidence="1" id="KW-0732">Signal</keyword>
<dbReference type="Pfam" id="PF07589">
    <property type="entry name" value="PEP-CTERM"/>
    <property type="match status" value="1"/>
</dbReference>
<evidence type="ECO:0000256" key="1">
    <source>
        <dbReference type="SAM" id="SignalP"/>
    </source>
</evidence>
<organism evidence="3 4">
    <name type="scientific">Roseateles albus</name>
    <dbReference type="NCBI Taxonomy" id="2987525"/>
    <lineage>
        <taxon>Bacteria</taxon>
        <taxon>Pseudomonadati</taxon>
        <taxon>Pseudomonadota</taxon>
        <taxon>Betaproteobacteria</taxon>
        <taxon>Burkholderiales</taxon>
        <taxon>Sphaerotilaceae</taxon>
        <taxon>Roseateles</taxon>
    </lineage>
</organism>
<evidence type="ECO:0000259" key="2">
    <source>
        <dbReference type="Pfam" id="PF07589"/>
    </source>
</evidence>
<dbReference type="EMBL" id="JAQQXT010000007">
    <property type="protein sequence ID" value="MDC8772410.1"/>
    <property type="molecule type" value="Genomic_DNA"/>
</dbReference>
<gene>
    <name evidence="3" type="ORF">PRZ03_12580</name>
</gene>
<feature type="chain" id="PRO_5046941167" evidence="1">
    <location>
        <begin position="33"/>
        <end position="1552"/>
    </location>
</feature>
<dbReference type="NCBIfam" id="NF012200">
    <property type="entry name" value="choice_anch_D"/>
    <property type="match status" value="1"/>
</dbReference>
<protein>
    <submittedName>
        <fullName evidence="3">Choice-of-anchor D domain-containing protein</fullName>
    </submittedName>
</protein>
<comment type="caution">
    <text evidence="3">The sequence shown here is derived from an EMBL/GenBank/DDBJ whole genome shotgun (WGS) entry which is preliminary data.</text>
</comment>
<dbReference type="Proteomes" id="UP001221189">
    <property type="component" value="Unassembled WGS sequence"/>
</dbReference>
<name>A0ABT5KHH3_9BURK</name>